<dbReference type="EMBL" id="JAVRRT010000004">
    <property type="protein sequence ID" value="KAK5172594.1"/>
    <property type="molecule type" value="Genomic_DNA"/>
</dbReference>
<gene>
    <name evidence="3" type="ORF">LTR77_002714</name>
</gene>
<proteinExistence type="predicted"/>
<dbReference type="Proteomes" id="UP001337655">
    <property type="component" value="Unassembled WGS sequence"/>
</dbReference>
<dbReference type="AlphaFoldDB" id="A0AAV9PI60"/>
<dbReference type="Pfam" id="PF04433">
    <property type="entry name" value="SWIRM"/>
    <property type="match status" value="1"/>
</dbReference>
<name>A0AAV9PI60_9PEZI</name>
<accession>A0AAV9PI60</accession>
<protein>
    <recommendedName>
        <fullName evidence="2">SWIRM domain-containing protein</fullName>
    </recommendedName>
</protein>
<dbReference type="Gene3D" id="1.10.10.10">
    <property type="entry name" value="Winged helix-like DNA-binding domain superfamily/Winged helix DNA-binding domain"/>
    <property type="match status" value="1"/>
</dbReference>
<evidence type="ECO:0000259" key="2">
    <source>
        <dbReference type="Pfam" id="PF04433"/>
    </source>
</evidence>
<comment type="caution">
    <text evidence="3">The sequence shown here is derived from an EMBL/GenBank/DDBJ whole genome shotgun (WGS) entry which is preliminary data.</text>
</comment>
<feature type="compositionally biased region" description="Low complexity" evidence="1">
    <location>
        <begin position="195"/>
        <end position="215"/>
    </location>
</feature>
<reference evidence="3 4" key="1">
    <citation type="submission" date="2023-08" db="EMBL/GenBank/DDBJ databases">
        <title>Black Yeasts Isolated from many extreme environments.</title>
        <authorList>
            <person name="Coleine C."/>
            <person name="Stajich J.E."/>
            <person name="Selbmann L."/>
        </authorList>
    </citation>
    <scope>NUCLEOTIDE SEQUENCE [LARGE SCALE GENOMIC DNA]</scope>
    <source>
        <strain evidence="3 4">CCFEE 5935</strain>
    </source>
</reference>
<feature type="compositionally biased region" description="Polar residues" evidence="1">
    <location>
        <begin position="70"/>
        <end position="87"/>
    </location>
</feature>
<feature type="region of interest" description="Disordered" evidence="1">
    <location>
        <begin position="151"/>
        <end position="259"/>
    </location>
</feature>
<feature type="compositionally biased region" description="Polar residues" evidence="1">
    <location>
        <begin position="224"/>
        <end position="240"/>
    </location>
</feature>
<sequence length="377" mass="42264">MEKQHDTPPHDKMGPQVAKSAGYLVTPPEEIHHTFASQDAGVYPAKQPASKHAIQLPPIHTSHTPPTSPEYSTLPSIATATGFSSHDPTLYPDEPAQPPLFPQEPRAAVPATPRNGVVAPDVRWPNILNIQSPSETMSYWRERYQELRDNQKLLRDLPRPKRTTAGRREPFDQQQVSRITQPVAASKITKPRAQPKVATKPKAAAAASPTPTKATPTRKRTPKLRSSTDLGDSFPGAQQPTKHKRAPPSKKVEGNSAPWYELPNYAPPISTLDAFDKAPEVSWKSNTALNIDNDPDRHLLHPHELHVASVLRLTCQQYLTNKRKIFMGKLQFLKEGHHFGKTHAQQFCAIDVNKASQLWVAFDQVGWFEKEWFDQFM</sequence>
<dbReference type="SUPFAM" id="SSF46689">
    <property type="entry name" value="Homeodomain-like"/>
    <property type="match status" value="1"/>
</dbReference>
<keyword evidence="4" id="KW-1185">Reference proteome</keyword>
<feature type="region of interest" description="Disordered" evidence="1">
    <location>
        <begin position="1"/>
        <end position="119"/>
    </location>
</feature>
<feature type="compositionally biased region" description="Basic and acidic residues" evidence="1">
    <location>
        <begin position="1"/>
        <end position="13"/>
    </location>
</feature>
<evidence type="ECO:0000313" key="3">
    <source>
        <dbReference type="EMBL" id="KAK5172594.1"/>
    </source>
</evidence>
<dbReference type="InterPro" id="IPR009057">
    <property type="entry name" value="Homeodomain-like_sf"/>
</dbReference>
<dbReference type="FunFam" id="1.10.10.10:FF:000087">
    <property type="entry name" value="Transcriptional adapter 2"/>
    <property type="match status" value="1"/>
</dbReference>
<dbReference type="InterPro" id="IPR036388">
    <property type="entry name" value="WH-like_DNA-bd_sf"/>
</dbReference>
<organism evidence="3 4">
    <name type="scientific">Saxophila tyrrhenica</name>
    <dbReference type="NCBI Taxonomy" id="1690608"/>
    <lineage>
        <taxon>Eukaryota</taxon>
        <taxon>Fungi</taxon>
        <taxon>Dikarya</taxon>
        <taxon>Ascomycota</taxon>
        <taxon>Pezizomycotina</taxon>
        <taxon>Dothideomycetes</taxon>
        <taxon>Dothideomycetidae</taxon>
        <taxon>Mycosphaerellales</taxon>
        <taxon>Extremaceae</taxon>
        <taxon>Saxophila</taxon>
    </lineage>
</organism>
<dbReference type="RefSeq" id="XP_064661312.1">
    <property type="nucleotide sequence ID" value="XM_064799973.1"/>
</dbReference>
<evidence type="ECO:0000256" key="1">
    <source>
        <dbReference type="SAM" id="MobiDB-lite"/>
    </source>
</evidence>
<dbReference type="GO" id="GO:0010468">
    <property type="term" value="P:regulation of gene expression"/>
    <property type="evidence" value="ECO:0007669"/>
    <property type="project" value="UniProtKB-ARBA"/>
</dbReference>
<dbReference type="GeneID" id="89924061"/>
<evidence type="ECO:0000313" key="4">
    <source>
        <dbReference type="Proteomes" id="UP001337655"/>
    </source>
</evidence>
<feature type="domain" description="SWIRM" evidence="2">
    <location>
        <begin position="296"/>
        <end position="368"/>
    </location>
</feature>
<dbReference type="InterPro" id="IPR007526">
    <property type="entry name" value="SWIRM"/>
</dbReference>